<comment type="caution">
    <text evidence="6">The sequence shown here is derived from an EMBL/GenBank/DDBJ whole genome shotgun (WGS) entry which is preliminary data.</text>
</comment>
<keyword evidence="5" id="KW-0539">Nucleus</keyword>
<proteinExistence type="predicted"/>
<evidence type="ECO:0000256" key="2">
    <source>
        <dbReference type="ARBA" id="ARBA00022723"/>
    </source>
</evidence>
<dbReference type="PANTHER" id="PTHR46481:SF10">
    <property type="entry name" value="ZINC FINGER BED DOMAIN-CONTAINING PROTEIN 39"/>
    <property type="match status" value="1"/>
</dbReference>
<dbReference type="EMBL" id="LAVV01002732">
    <property type="protein sequence ID" value="KNZ62629.1"/>
    <property type="molecule type" value="Genomic_DNA"/>
</dbReference>
<protein>
    <submittedName>
        <fullName evidence="6">Uncharacterized protein</fullName>
    </submittedName>
</protein>
<dbReference type="OrthoDB" id="3250324at2759"/>
<evidence type="ECO:0000313" key="6">
    <source>
        <dbReference type="EMBL" id="KNZ62629.1"/>
    </source>
</evidence>
<keyword evidence="3" id="KW-0863">Zinc-finger</keyword>
<dbReference type="VEuPathDB" id="FungiDB:VP01_1245g2"/>
<evidence type="ECO:0000313" key="7">
    <source>
        <dbReference type="Proteomes" id="UP000037035"/>
    </source>
</evidence>
<reference evidence="6 7" key="1">
    <citation type="submission" date="2015-08" db="EMBL/GenBank/DDBJ databases">
        <title>Next Generation Sequencing and Analysis of the Genome of Puccinia sorghi L Schw, the Causal Agent of Maize Common Rust.</title>
        <authorList>
            <person name="Rochi L."/>
            <person name="Burguener G."/>
            <person name="Darino M."/>
            <person name="Turjanski A."/>
            <person name="Kreff E."/>
            <person name="Dieguez M.J."/>
            <person name="Sacco F."/>
        </authorList>
    </citation>
    <scope>NUCLEOTIDE SEQUENCE [LARGE SCALE GENOMIC DNA]</scope>
    <source>
        <strain evidence="6 7">RO10H11247</strain>
    </source>
</reference>
<evidence type="ECO:0000256" key="4">
    <source>
        <dbReference type="ARBA" id="ARBA00022833"/>
    </source>
</evidence>
<comment type="subcellular location">
    <subcellularLocation>
        <location evidence="1">Nucleus</location>
    </subcellularLocation>
</comment>
<organism evidence="6 7">
    <name type="scientific">Puccinia sorghi</name>
    <dbReference type="NCBI Taxonomy" id="27349"/>
    <lineage>
        <taxon>Eukaryota</taxon>
        <taxon>Fungi</taxon>
        <taxon>Dikarya</taxon>
        <taxon>Basidiomycota</taxon>
        <taxon>Pucciniomycotina</taxon>
        <taxon>Pucciniomycetes</taxon>
        <taxon>Pucciniales</taxon>
        <taxon>Pucciniaceae</taxon>
        <taxon>Puccinia</taxon>
    </lineage>
</organism>
<sequence>MEKSLNPNLMKSPLASNKQTPILGFTHTLDGVEDNENQDSLSGSSKRRSMVSLIPITQDLKMNQSNICEGFVLPNVELNSETFASALVYMIADCNLPFEIFEHKSFQDLIHLLKELVMPLVKTTSQAAIATHTTSMYHLFEEMIKESYLAKQISMSSTQDAWTSPNVTVFMEVTAHFVEETFQMHANNWHS</sequence>
<evidence type="ECO:0000256" key="1">
    <source>
        <dbReference type="ARBA" id="ARBA00004123"/>
    </source>
</evidence>
<dbReference type="InterPro" id="IPR052035">
    <property type="entry name" value="ZnF_BED_domain_contain"/>
</dbReference>
<gene>
    <name evidence="6" type="ORF">VP01_1245g2</name>
</gene>
<evidence type="ECO:0000256" key="5">
    <source>
        <dbReference type="ARBA" id="ARBA00023242"/>
    </source>
</evidence>
<keyword evidence="7" id="KW-1185">Reference proteome</keyword>
<keyword evidence="4" id="KW-0862">Zinc</keyword>
<dbReference type="PANTHER" id="PTHR46481">
    <property type="entry name" value="ZINC FINGER BED DOMAIN-CONTAINING PROTEIN 4"/>
    <property type="match status" value="1"/>
</dbReference>
<dbReference type="AlphaFoldDB" id="A0A0L6VPJ1"/>
<dbReference type="GO" id="GO:0005634">
    <property type="term" value="C:nucleus"/>
    <property type="evidence" value="ECO:0007669"/>
    <property type="project" value="UniProtKB-SubCell"/>
</dbReference>
<dbReference type="GO" id="GO:0008270">
    <property type="term" value="F:zinc ion binding"/>
    <property type="evidence" value="ECO:0007669"/>
    <property type="project" value="UniProtKB-KW"/>
</dbReference>
<dbReference type="Proteomes" id="UP000037035">
    <property type="component" value="Unassembled WGS sequence"/>
</dbReference>
<accession>A0A0L6VPJ1</accession>
<evidence type="ECO:0000256" key="3">
    <source>
        <dbReference type="ARBA" id="ARBA00022771"/>
    </source>
</evidence>
<keyword evidence="2" id="KW-0479">Metal-binding</keyword>
<name>A0A0L6VPJ1_9BASI</name>